<keyword evidence="3" id="KW-1185">Reference proteome</keyword>
<protein>
    <recommendedName>
        <fullName evidence="1">Phasin domain-containing protein</fullName>
    </recommendedName>
</protein>
<evidence type="ECO:0000259" key="1">
    <source>
        <dbReference type="Pfam" id="PF09361"/>
    </source>
</evidence>
<proteinExistence type="predicted"/>
<comment type="caution">
    <text evidence="2">The sequence shown here is derived from an EMBL/GenBank/DDBJ whole genome shotgun (WGS) entry which is preliminary data.</text>
</comment>
<dbReference type="Proteomes" id="UP000592780">
    <property type="component" value="Unassembled WGS sequence"/>
</dbReference>
<evidence type="ECO:0000313" key="3">
    <source>
        <dbReference type="Proteomes" id="UP000592780"/>
    </source>
</evidence>
<name>A0A6I1Q8A7_PARAM</name>
<reference evidence="2 3" key="1">
    <citation type="submission" date="2020-08" db="EMBL/GenBank/DDBJ databases">
        <title>Genomic Encyclopedia of Type Strains, Phase IV (KMG-V): Genome sequencing to study the core and pangenomes of soil and plant-associated prokaryotes.</title>
        <authorList>
            <person name="Whitman W."/>
        </authorList>
    </citation>
    <scope>NUCLEOTIDE SEQUENCE [LARGE SCALE GENOMIC DNA]</scope>
    <source>
        <strain evidence="2 3">JPY158</strain>
    </source>
</reference>
<dbReference type="Pfam" id="PF09361">
    <property type="entry name" value="Phasin_2"/>
    <property type="match status" value="1"/>
</dbReference>
<gene>
    <name evidence="2" type="ORF">HDG40_007491</name>
</gene>
<feature type="domain" description="Phasin" evidence="1">
    <location>
        <begin position="4"/>
        <end position="79"/>
    </location>
</feature>
<organism evidence="2 3">
    <name type="scientific">Paraburkholderia atlantica</name>
    <dbReference type="NCBI Taxonomy" id="2654982"/>
    <lineage>
        <taxon>Bacteria</taxon>
        <taxon>Pseudomonadati</taxon>
        <taxon>Pseudomonadota</taxon>
        <taxon>Betaproteobacteria</taxon>
        <taxon>Burkholderiales</taxon>
        <taxon>Burkholderiaceae</taxon>
        <taxon>Paraburkholderia</taxon>
    </lineage>
</organism>
<dbReference type="InterPro" id="IPR018968">
    <property type="entry name" value="Phasin"/>
</dbReference>
<dbReference type="EMBL" id="JACHDD010000023">
    <property type="protein sequence ID" value="MBB5429294.1"/>
    <property type="molecule type" value="Genomic_DNA"/>
</dbReference>
<sequence>MNREQIAAIQNVTLDYLFELGNKAVVSVGKLLALKNQWTCTTFADMFELVQKSLSSKEHRDRLSLQDNFAERMTERVLA</sequence>
<dbReference type="AlphaFoldDB" id="A0A6I1Q8A7"/>
<accession>A0A6I1Q8A7</accession>
<evidence type="ECO:0000313" key="2">
    <source>
        <dbReference type="EMBL" id="MBB5429294.1"/>
    </source>
</evidence>
<dbReference type="RefSeq" id="WP_018435815.1">
    <property type="nucleotide sequence ID" value="NZ_JACHDD010000023.1"/>
</dbReference>